<accession>A0A4Y8ZW84</accession>
<protein>
    <submittedName>
        <fullName evidence="1">Uncharacterized protein</fullName>
    </submittedName>
</protein>
<dbReference type="Proteomes" id="UP000298213">
    <property type="component" value="Unassembled WGS sequence"/>
</dbReference>
<sequence length="62" mass="6875">MTIVMTADTETAFLLRRAEEEAVQAIRTETTPAAAAHYHLALLYSERARVALANLPRSYAAR</sequence>
<gene>
    <name evidence="1" type="ORF">E2493_00145</name>
</gene>
<dbReference type="EMBL" id="SPDV01000001">
    <property type="protein sequence ID" value="TFI60164.1"/>
    <property type="molecule type" value="Genomic_DNA"/>
</dbReference>
<comment type="caution">
    <text evidence="1">The sequence shown here is derived from an EMBL/GenBank/DDBJ whole genome shotgun (WGS) entry which is preliminary data.</text>
</comment>
<evidence type="ECO:0000313" key="1">
    <source>
        <dbReference type="EMBL" id="TFI60164.1"/>
    </source>
</evidence>
<name>A0A4Y8ZW84_9SPHN</name>
<reference evidence="1 2" key="1">
    <citation type="submission" date="2019-03" db="EMBL/GenBank/DDBJ databases">
        <title>Genome sequence of Sphingomonas sp. 17J27-24.</title>
        <authorList>
            <person name="Kim M."/>
            <person name="Maeng S."/>
            <person name="Sathiyaraj S."/>
        </authorList>
    </citation>
    <scope>NUCLEOTIDE SEQUENCE [LARGE SCALE GENOMIC DNA]</scope>
    <source>
        <strain evidence="1 2">17J27-24</strain>
    </source>
</reference>
<keyword evidence="2" id="KW-1185">Reference proteome</keyword>
<dbReference type="AlphaFoldDB" id="A0A4Y8ZW84"/>
<evidence type="ECO:0000313" key="2">
    <source>
        <dbReference type="Proteomes" id="UP000298213"/>
    </source>
</evidence>
<proteinExistence type="predicted"/>
<organism evidence="1 2">
    <name type="scientific">Sphingomonas parva</name>
    <dbReference type="NCBI Taxonomy" id="2555898"/>
    <lineage>
        <taxon>Bacteria</taxon>
        <taxon>Pseudomonadati</taxon>
        <taxon>Pseudomonadota</taxon>
        <taxon>Alphaproteobacteria</taxon>
        <taxon>Sphingomonadales</taxon>
        <taxon>Sphingomonadaceae</taxon>
        <taxon>Sphingomonas</taxon>
    </lineage>
</organism>